<dbReference type="EMBL" id="MN739577">
    <property type="protein sequence ID" value="QHT13761.1"/>
    <property type="molecule type" value="Genomic_DNA"/>
</dbReference>
<feature type="region of interest" description="Disordered" evidence="1">
    <location>
        <begin position="492"/>
        <end position="537"/>
    </location>
</feature>
<evidence type="ECO:0000256" key="1">
    <source>
        <dbReference type="SAM" id="MobiDB-lite"/>
    </source>
</evidence>
<dbReference type="AlphaFoldDB" id="A0A6C0DBG1"/>
<name>A0A6C0DBG1_9ZZZZ</name>
<feature type="compositionally biased region" description="Basic residues" evidence="1">
    <location>
        <begin position="503"/>
        <end position="537"/>
    </location>
</feature>
<organism evidence="2">
    <name type="scientific">viral metagenome</name>
    <dbReference type="NCBI Taxonomy" id="1070528"/>
    <lineage>
        <taxon>unclassified sequences</taxon>
        <taxon>metagenomes</taxon>
        <taxon>organismal metagenomes</taxon>
    </lineage>
</organism>
<reference evidence="2" key="1">
    <citation type="journal article" date="2020" name="Nature">
        <title>Giant virus diversity and host interactions through global metagenomics.</title>
        <authorList>
            <person name="Schulz F."/>
            <person name="Roux S."/>
            <person name="Paez-Espino D."/>
            <person name="Jungbluth S."/>
            <person name="Walsh D.A."/>
            <person name="Denef V.J."/>
            <person name="McMahon K.D."/>
            <person name="Konstantinidis K.T."/>
            <person name="Eloe-Fadrosh E.A."/>
            <person name="Kyrpides N.C."/>
            <person name="Woyke T."/>
        </authorList>
    </citation>
    <scope>NUCLEOTIDE SEQUENCE</scope>
    <source>
        <strain evidence="2">GVMAG-M-3300023174-134</strain>
    </source>
</reference>
<protein>
    <submittedName>
        <fullName evidence="2">Uncharacterized protein</fullName>
    </submittedName>
</protein>
<evidence type="ECO:0000313" key="2">
    <source>
        <dbReference type="EMBL" id="QHT13761.1"/>
    </source>
</evidence>
<sequence length="537" mass="61140">MDNLDSNQDKNAIKVVTANVSFVTSYPGPEPFKHAASENAALFALLKKNFGDIIDHDKLFSLFERSIESIKKKLEDTKESGYCAAGLQELNNTEEVYYKVKELIGNEYNFICSNVLDEYYKTKPCVGFIVKEQLEKFIPISKNKGKLYSVIDNGMIDIKDIDKPFSYTLTLLSENPENLQYISIRDLGSIDPVDNIDYCLRQTHNNGKPDVKPDSGRPIAMIIKGTTDKPEIVHINCHMPNPSILKHYIKINNTYECQNKTPKIGIDEKVEKDEKNEDIMVETSILIEQKGEKPQKSTEIWLKYCRKRLSTTIQEMLGDFGFENLDNFEDNTTWIITGDFNDIGTLLKDSLREEGIKVFGKDIYFNFVDVLETCCPNTNSSGGKDENKKKPPFSRSFSALGTSEEKINNSILTPQEKITEIKKMKNDKEIYKDQYFSENISNSVFEGLLIKGDNCGFGKIGEKPTGEIIAKSFPENIKEHSSDHLFVVATYELPQGGGSKNGGSRKRKSTKTTKKTQKRKHTKRQNKHKSRHHSKRR</sequence>
<accession>A0A6C0DBG1</accession>
<dbReference type="SUPFAM" id="SSF56219">
    <property type="entry name" value="DNase I-like"/>
    <property type="match status" value="1"/>
</dbReference>
<dbReference type="InterPro" id="IPR036691">
    <property type="entry name" value="Endo/exonu/phosph_ase_sf"/>
</dbReference>
<proteinExistence type="predicted"/>